<accession>A0A1B6DV46</accession>
<evidence type="ECO:0000313" key="2">
    <source>
        <dbReference type="EMBL" id="JAS29547.1"/>
    </source>
</evidence>
<feature type="domain" description="RPGRIP1 C-terminal" evidence="1">
    <location>
        <begin position="511"/>
        <end position="665"/>
    </location>
</feature>
<dbReference type="PANTHER" id="PTHR14240">
    <property type="entry name" value="RETINITIS PIGMENTOSA GTPASE REGULATOR-INTERACTING PROTEIN"/>
    <property type="match status" value="1"/>
</dbReference>
<dbReference type="Gene3D" id="2.60.40.150">
    <property type="entry name" value="C2 domain"/>
    <property type="match status" value="2"/>
</dbReference>
<proteinExistence type="predicted"/>
<dbReference type="AlphaFoldDB" id="A0A1B6DV46"/>
<dbReference type="SUPFAM" id="SSF49562">
    <property type="entry name" value="C2 domain (Calcium/lipid-binding domain, CaLB)"/>
    <property type="match status" value="1"/>
</dbReference>
<dbReference type="Pfam" id="PF18111">
    <property type="entry name" value="RPGR1_C"/>
    <property type="match status" value="1"/>
</dbReference>
<reference evidence="2" key="1">
    <citation type="submission" date="2015-12" db="EMBL/GenBank/DDBJ databases">
        <title>De novo transcriptome assembly of four potential Pierce s Disease insect vectors from Arizona vineyards.</title>
        <authorList>
            <person name="Tassone E.E."/>
        </authorList>
    </citation>
    <scope>NUCLEOTIDE SEQUENCE</scope>
</reference>
<protein>
    <recommendedName>
        <fullName evidence="1">RPGRIP1 C-terminal domain-containing protein</fullName>
    </recommendedName>
</protein>
<dbReference type="InterPro" id="IPR031139">
    <property type="entry name" value="RPGRIP1_fam"/>
</dbReference>
<sequence length="670" mass="77265">MTNKETNTSIINLKKGEITADVTGGILDLNFSKHKTYTAPMLSYGEIDKHFFPDKYYEDHYTILKSEKSTQIDYDPNTSATIKSCLVTRESDITDVCDKSTQYENNDNIIGENDKPFLKTQSESRENVSTVINDSDKLSQNILKYENDKPFLKTQLESREIVPSVINVSDKSTQNNLKYEELEECEVFILKKPEIFLNVMSLLQDKSTQYEMQFDLLPVEKKEILPDLKHNDNQLCTKRPLITMRRPRKVQKISKHKHSKDKSSTQVMNDIYIQKKGGTKPLFTTTILRVSSISLQNKSIMKEDNSVMLDAESQIVNTESKPNAKKNKLYVIDFRSEDIDQAQKNSTYAIFEPDCGSFEIRMISISVDEVSRKNLMNFTDDPYIYLTWRFLGVKKETSPMKALQLVQFDNTIVYYNLLSQSVLQYNFENSIKIYCYLLKSDGKSLFVAEGDIDLSSTFSNPGVTEYKYIDIVGNGTHVVLYCTLRFYFQKHILPQGIYNKILESEEELDRTNLIVKIESLHLNKNCFILQDSGVSYIYIEYSFLGISGAELETKSKTKSHKIIFNHEKNFTKEVNTNNSVLKKLKELGKLNSQELLRFIVVSEPSQEQQEYKACKELGFAEVNLFTSMYLNNKNLIRRKLPVFSMDCKLELGTLIISVLGIDFMKEKIEA</sequence>
<name>A0A1B6DV46_9HEMI</name>
<dbReference type="InterPro" id="IPR035892">
    <property type="entry name" value="C2_domain_sf"/>
</dbReference>
<dbReference type="EMBL" id="GEDC01007751">
    <property type="protein sequence ID" value="JAS29547.1"/>
    <property type="molecule type" value="Transcribed_RNA"/>
</dbReference>
<organism evidence="2">
    <name type="scientific">Clastoptera arizonana</name>
    <name type="common">Arizona spittle bug</name>
    <dbReference type="NCBI Taxonomy" id="38151"/>
    <lineage>
        <taxon>Eukaryota</taxon>
        <taxon>Metazoa</taxon>
        <taxon>Ecdysozoa</taxon>
        <taxon>Arthropoda</taxon>
        <taxon>Hexapoda</taxon>
        <taxon>Insecta</taxon>
        <taxon>Pterygota</taxon>
        <taxon>Neoptera</taxon>
        <taxon>Paraneoptera</taxon>
        <taxon>Hemiptera</taxon>
        <taxon>Auchenorrhyncha</taxon>
        <taxon>Cercopoidea</taxon>
        <taxon>Clastopteridae</taxon>
        <taxon>Clastoptera</taxon>
    </lineage>
</organism>
<evidence type="ECO:0000259" key="1">
    <source>
        <dbReference type="Pfam" id="PF18111"/>
    </source>
</evidence>
<gene>
    <name evidence="2" type="ORF">g.12775</name>
</gene>
<dbReference type="InterPro" id="IPR041091">
    <property type="entry name" value="RPGRIP1_C"/>
</dbReference>